<dbReference type="EMBL" id="JACEGA010000001">
    <property type="protein sequence ID" value="MBB2181495.1"/>
    <property type="molecule type" value="Genomic_DNA"/>
</dbReference>
<dbReference type="InterPro" id="IPR002931">
    <property type="entry name" value="Transglutaminase-like"/>
</dbReference>
<dbReference type="Proteomes" id="UP000574276">
    <property type="component" value="Unassembled WGS sequence"/>
</dbReference>
<dbReference type="AlphaFoldDB" id="A0A839JUY9"/>
<dbReference type="InterPro" id="IPR052901">
    <property type="entry name" value="Bact_TGase-like"/>
</dbReference>
<keyword evidence="5" id="KW-1185">Reference proteome</keyword>
<feature type="transmembrane region" description="Helical" evidence="2">
    <location>
        <begin position="83"/>
        <end position="101"/>
    </location>
</feature>
<feature type="transmembrane region" description="Helical" evidence="2">
    <location>
        <begin position="192"/>
        <end position="208"/>
    </location>
</feature>
<keyword evidence="2" id="KW-0472">Membrane</keyword>
<feature type="domain" description="Transglutaminase-like" evidence="3">
    <location>
        <begin position="546"/>
        <end position="641"/>
    </location>
</feature>
<dbReference type="RefSeq" id="WP_228351273.1">
    <property type="nucleotide sequence ID" value="NZ_JACEGA010000001.1"/>
</dbReference>
<feature type="transmembrane region" description="Helical" evidence="2">
    <location>
        <begin position="717"/>
        <end position="737"/>
    </location>
</feature>
<dbReference type="Gene3D" id="3.10.620.30">
    <property type="match status" value="1"/>
</dbReference>
<name>A0A839JUY9_9FIRM</name>
<reference evidence="4 5" key="1">
    <citation type="submission" date="2020-07" db="EMBL/GenBank/DDBJ databases">
        <title>Characterization and genome sequencing of isolate MD1, a novel member within the family Lachnospiraceae.</title>
        <authorList>
            <person name="Rettenmaier R."/>
            <person name="Di Bello L."/>
            <person name="Zinser C."/>
            <person name="Scheitz K."/>
            <person name="Liebl W."/>
            <person name="Zverlov V."/>
        </authorList>
    </citation>
    <scope>NUCLEOTIDE SEQUENCE [LARGE SCALE GENOMIC DNA]</scope>
    <source>
        <strain evidence="4 5">MD1</strain>
    </source>
</reference>
<protein>
    <submittedName>
        <fullName evidence="4">Transglutaminase domain-containing protein</fullName>
    </submittedName>
</protein>
<dbReference type="SUPFAM" id="SSF54001">
    <property type="entry name" value="Cysteine proteinases"/>
    <property type="match status" value="1"/>
</dbReference>
<accession>A0A839JUY9</accession>
<feature type="region of interest" description="Disordered" evidence="1">
    <location>
        <begin position="663"/>
        <end position="706"/>
    </location>
</feature>
<dbReference type="Pfam" id="PF01841">
    <property type="entry name" value="Transglut_core"/>
    <property type="match status" value="1"/>
</dbReference>
<dbReference type="PANTHER" id="PTHR42736">
    <property type="entry name" value="PROTEIN-GLUTAMINE GAMMA-GLUTAMYLTRANSFERASE"/>
    <property type="match status" value="1"/>
</dbReference>
<evidence type="ECO:0000313" key="4">
    <source>
        <dbReference type="EMBL" id="MBB2181495.1"/>
    </source>
</evidence>
<dbReference type="PANTHER" id="PTHR42736:SF1">
    <property type="entry name" value="PROTEIN-GLUTAMINE GAMMA-GLUTAMYLTRANSFERASE"/>
    <property type="match status" value="1"/>
</dbReference>
<sequence length="853" mass="97686">MSQKVHDGIIVDSSVYIEDDRKKDNPVTIRLIQYVAIVIAIWSSLSVLMDTLGTPANKIYINLAILVTAGITFGLCLYRSYHFVKLFFGVLFYGLFFISRIKRITNAFFIIENLVIDKIYAYYGYQLNYYNADYTRASEDITLLLILFLIPLTLLITVSMIKNRLIAISGLVQLLLIAVSFIFGIIPAERYLFAYIITTIYMIKSGDIGHSKDEQQRKLMKRISSRAAAYFSVMGIALFLLMKLIVTPQQYEKVEEIAEIKSEIQTTLSNLTFQDITQSFSDIKLPGHDTSVGGLDGGELGSTGRVEFHNIEQLRVTAPVSSITEGIYLKGYVGSVYTGDSWERHSKEDRQNYKELLNHYQNMGFEPINQVNGMIDELIEKEDIPESEFSLYNISRGKMYIDYQSANKKFLYAPYFTDYELIDGVSAVDDLYILPNKKNSNYEVEYYFNFSMNNIGLGNFLSYQGLLDSTVAEKSYRDYVYKTYTKLPEEGLERLKKDFTLTQEEASQRNTIELIAYVKAYLESNTQYSLSPGKLPKGEDFVEYFLYENHLGYCAHYASAAALMLRAMGVPTRYVEGYTFNSKDIIQDSALGGQSITVYDVGQASHFDVPQAQVAVKDYNAHAWVEVYIDYCGWLPVEFTPGSSMNNTVGMVEDMSEFSSIMAQKEEEAPDTTEVTPSPTPTVAAEKEEPTPAPQELTTQDKLKEQSSKASEKHNDVIFFLLLIILVFGAGILWLYMRIRKNRYARMNKSKNIRALYLFKDIEKLLLCYRNLPVSRASLEDCEEHIKDYYKFVNQEQFQICMDIARKARFGNRTISPSELSKVEELYRDIYVTVYSKLSSIKRLYLRILLEID</sequence>
<comment type="caution">
    <text evidence="4">The sequence shown here is derived from an EMBL/GenBank/DDBJ whole genome shotgun (WGS) entry which is preliminary data.</text>
</comment>
<feature type="transmembrane region" description="Helical" evidence="2">
    <location>
        <begin position="31"/>
        <end position="53"/>
    </location>
</feature>
<evidence type="ECO:0000256" key="2">
    <source>
        <dbReference type="SAM" id="Phobius"/>
    </source>
</evidence>
<feature type="transmembrane region" description="Helical" evidence="2">
    <location>
        <begin position="141"/>
        <end position="158"/>
    </location>
</feature>
<organism evidence="4 5">
    <name type="scientific">Variimorphobacter saccharofermentans</name>
    <dbReference type="NCBI Taxonomy" id="2755051"/>
    <lineage>
        <taxon>Bacteria</taxon>
        <taxon>Bacillati</taxon>
        <taxon>Bacillota</taxon>
        <taxon>Clostridia</taxon>
        <taxon>Lachnospirales</taxon>
        <taxon>Lachnospiraceae</taxon>
        <taxon>Variimorphobacter</taxon>
    </lineage>
</organism>
<feature type="transmembrane region" description="Helical" evidence="2">
    <location>
        <begin position="59"/>
        <end position="78"/>
    </location>
</feature>
<feature type="transmembrane region" description="Helical" evidence="2">
    <location>
        <begin position="165"/>
        <end position="186"/>
    </location>
</feature>
<evidence type="ECO:0000313" key="5">
    <source>
        <dbReference type="Proteomes" id="UP000574276"/>
    </source>
</evidence>
<keyword evidence="2" id="KW-1133">Transmembrane helix</keyword>
<dbReference type="InterPro" id="IPR038765">
    <property type="entry name" value="Papain-like_cys_pep_sf"/>
</dbReference>
<gene>
    <name evidence="4" type="ORF">H0486_01125</name>
</gene>
<dbReference type="SMART" id="SM00460">
    <property type="entry name" value="TGc"/>
    <property type="match status" value="1"/>
</dbReference>
<evidence type="ECO:0000259" key="3">
    <source>
        <dbReference type="SMART" id="SM00460"/>
    </source>
</evidence>
<proteinExistence type="predicted"/>
<evidence type="ECO:0000256" key="1">
    <source>
        <dbReference type="SAM" id="MobiDB-lite"/>
    </source>
</evidence>
<keyword evidence="2" id="KW-0812">Transmembrane</keyword>
<feature type="transmembrane region" description="Helical" evidence="2">
    <location>
        <begin position="228"/>
        <end position="246"/>
    </location>
</feature>